<dbReference type="Proteomes" id="UP001217178">
    <property type="component" value="Unassembled WGS sequence"/>
</dbReference>
<evidence type="ECO:0000256" key="1">
    <source>
        <dbReference type="SAM" id="MobiDB-lite"/>
    </source>
</evidence>
<comment type="caution">
    <text evidence="2">The sequence shown here is derived from an EMBL/GenBank/DDBJ whole genome shotgun (WGS) entry which is preliminary data.</text>
</comment>
<accession>A0ABT5LEC8</accession>
<dbReference type="EMBL" id="JAQRFI010000016">
    <property type="protein sequence ID" value="MDC9589462.1"/>
    <property type="molecule type" value="Genomic_DNA"/>
</dbReference>
<keyword evidence="3" id="KW-1185">Reference proteome</keyword>
<feature type="region of interest" description="Disordered" evidence="1">
    <location>
        <begin position="1"/>
        <end position="60"/>
    </location>
</feature>
<gene>
    <name evidence="2" type="ORF">PSI23_09090</name>
</gene>
<reference evidence="2 3" key="1">
    <citation type="submission" date="2023-02" db="EMBL/GenBank/DDBJ databases">
        <title>Entomopathogenic bacteria.</title>
        <authorList>
            <person name="Machado R.A."/>
        </authorList>
    </citation>
    <scope>NUCLEOTIDE SEQUENCE [LARGE SCALE GENOMIC DNA]</scope>
    <source>
        <strain evidence="2 3">XENO-10</strain>
    </source>
</reference>
<proteinExistence type="predicted"/>
<feature type="compositionally biased region" description="Basic and acidic residues" evidence="1">
    <location>
        <begin position="218"/>
        <end position="230"/>
    </location>
</feature>
<protein>
    <submittedName>
        <fullName evidence="2">Uncharacterized protein</fullName>
    </submittedName>
</protein>
<name>A0ABT5LEC8_9GAMM</name>
<feature type="region of interest" description="Disordered" evidence="1">
    <location>
        <begin position="198"/>
        <end position="255"/>
    </location>
</feature>
<sequence length="255" mass="27005">MAKIKKIPPKSASDDPLWKKRAHDDAPTGEGNTLGEITGQPPKSTEVPKEANPVIKPNTQDEGGFLNGLAKVGNAVVDAGKAVGNAAVGVGTGIAKNLGNTAMDVGELAWKGIQYAAASEMEHSAMMQGAWGNEADSKQLRDAANAVRENASNTNWERYTMEGSAEEFGDFIADFNPKGAIKGAVKGGAKVISKITAKGEAKATTKAGKKIEQNASKADAKNDKPIEDAGKPMPKMTNRLKMQESRRNHLKRVVR</sequence>
<evidence type="ECO:0000313" key="2">
    <source>
        <dbReference type="EMBL" id="MDC9589462.1"/>
    </source>
</evidence>
<feature type="compositionally biased region" description="Basic and acidic residues" evidence="1">
    <location>
        <begin position="12"/>
        <end position="26"/>
    </location>
</feature>
<dbReference type="RefSeq" id="WP_273554789.1">
    <property type="nucleotide sequence ID" value="NZ_JAQRFI010000016.1"/>
</dbReference>
<organism evidence="2 3">
    <name type="scientific">Xenorhabdus yunnanensis</name>
    <dbReference type="NCBI Taxonomy" id="3025878"/>
    <lineage>
        <taxon>Bacteria</taxon>
        <taxon>Pseudomonadati</taxon>
        <taxon>Pseudomonadota</taxon>
        <taxon>Gammaproteobacteria</taxon>
        <taxon>Enterobacterales</taxon>
        <taxon>Morganellaceae</taxon>
        <taxon>Xenorhabdus</taxon>
    </lineage>
</organism>
<evidence type="ECO:0000313" key="3">
    <source>
        <dbReference type="Proteomes" id="UP001217178"/>
    </source>
</evidence>